<proteinExistence type="predicted"/>
<keyword evidence="2" id="KW-1185">Reference proteome</keyword>
<name>A0A1M5TPW2_9GAMM</name>
<evidence type="ECO:0000313" key="1">
    <source>
        <dbReference type="EMBL" id="SHH52865.1"/>
    </source>
</evidence>
<dbReference type="Proteomes" id="UP000184268">
    <property type="component" value="Unassembled WGS sequence"/>
</dbReference>
<accession>A0A1M5TPW2</accession>
<dbReference type="EMBL" id="FQXG01000003">
    <property type="protein sequence ID" value="SHH52865.1"/>
    <property type="molecule type" value="Genomic_DNA"/>
</dbReference>
<sequence length="309" mass="35466">MAYFAINTLSDLETFYQNYKRHLAEQHSTEYKHDNKCRNRFADLFGQPNWATLAAVVERSQAAVTEQPDDDLAQVNEIPTVYVRDDLMGTVLIDGIEIDRDLFDDGEVGYRLVEREDYLTNLKVEIGKAAKPGSHNHGWLSDMEADLSAAKGVSDRYLFESTRDNEIVIASISPERFAEICNELLAEQAKLNALTTFSTEQEREYLLAVMEEKEFDPMTLPDLNGELREELNDDILRLFEERFEELAFPEPDCGADYSKLTNQVFDQLLDVHLREIGNEAMLMVGDAYDILREHFNNEILELHQRGLEG</sequence>
<protein>
    <submittedName>
        <fullName evidence="1">Uncharacterized protein</fullName>
    </submittedName>
</protein>
<evidence type="ECO:0000313" key="2">
    <source>
        <dbReference type="Proteomes" id="UP000184268"/>
    </source>
</evidence>
<reference evidence="1 2" key="1">
    <citation type="submission" date="2016-11" db="EMBL/GenBank/DDBJ databases">
        <authorList>
            <person name="Jaros S."/>
            <person name="Januszkiewicz K."/>
            <person name="Wedrychowicz H."/>
        </authorList>
    </citation>
    <scope>NUCLEOTIDE SEQUENCE [LARGE SCALE GENOMIC DNA]</scope>
    <source>
        <strain evidence="1 2">DSM 16917</strain>
    </source>
</reference>
<dbReference type="AlphaFoldDB" id="A0A1M5TPW2"/>
<dbReference type="RefSeq" id="WP_067656099.1">
    <property type="nucleotide sequence ID" value="NZ_FQXG01000003.1"/>
</dbReference>
<organism evidence="1 2">
    <name type="scientific">Ferrimonas marina</name>
    <dbReference type="NCBI Taxonomy" id="299255"/>
    <lineage>
        <taxon>Bacteria</taxon>
        <taxon>Pseudomonadati</taxon>
        <taxon>Pseudomonadota</taxon>
        <taxon>Gammaproteobacteria</taxon>
        <taxon>Alteromonadales</taxon>
        <taxon>Ferrimonadaceae</taxon>
        <taxon>Ferrimonas</taxon>
    </lineage>
</organism>
<gene>
    <name evidence="1" type="ORF">SAMN02745129_2235</name>
</gene>